<feature type="transmembrane region" description="Helical" evidence="5">
    <location>
        <begin position="39"/>
        <end position="57"/>
    </location>
</feature>
<evidence type="ECO:0000256" key="2">
    <source>
        <dbReference type="ARBA" id="ARBA00022692"/>
    </source>
</evidence>
<keyword evidence="2 5" id="KW-0812">Transmembrane</keyword>
<keyword evidence="3 5" id="KW-1133">Transmembrane helix</keyword>
<feature type="transmembrane region" description="Helical" evidence="5">
    <location>
        <begin position="93"/>
        <end position="110"/>
    </location>
</feature>
<accession>A0A318RKN2</accession>
<evidence type="ECO:0000259" key="6">
    <source>
        <dbReference type="Pfam" id="PF13515"/>
    </source>
</evidence>
<dbReference type="GO" id="GO:0016020">
    <property type="term" value="C:membrane"/>
    <property type="evidence" value="ECO:0007669"/>
    <property type="project" value="UniProtKB-SubCell"/>
</dbReference>
<sequence length="375" mass="40217">MLGVSLLAVTSRWARRATVFLAPATWLQRAATQRGMERAALIQAIKASVAALIAWVLAAEVFDFSQPFLAPWSAVFIVAATVYRSVRSAAQQLAASFIAVILASAATEFIPWDLAALFIAVLLGLLVGQWRYFGDSGTWIGITALLILTSASVEESALIDRLIETAIGAAIGIAVNATIAPPVHQLDAADAIRRVADDLADVLDHMGTAALSDDRQSFDSGMRARAAVVLVRDAERAVALDRESRRLNPRVRAGGIGSSDWDAKLSALRHAWSHVEELGKTLQATRQESGPFEKQTRRCLAEMFGHLAELVLKSSDDAASQTDVEQAADAARQSLHAVEHILEATDSVTISSVARLVTITAPARHVIRELSSRSA</sequence>
<dbReference type="EMBL" id="QJSP01000009">
    <property type="protein sequence ID" value="PYE15889.1"/>
    <property type="molecule type" value="Genomic_DNA"/>
</dbReference>
<evidence type="ECO:0000256" key="4">
    <source>
        <dbReference type="ARBA" id="ARBA00023136"/>
    </source>
</evidence>
<dbReference type="InterPro" id="IPR049453">
    <property type="entry name" value="Memb_transporter_dom"/>
</dbReference>
<protein>
    <submittedName>
        <fullName evidence="7">Aromatic acid exporter family member 1</fullName>
    </submittedName>
</protein>
<evidence type="ECO:0000313" key="8">
    <source>
        <dbReference type="Proteomes" id="UP000247591"/>
    </source>
</evidence>
<reference evidence="7 8" key="1">
    <citation type="submission" date="2018-06" db="EMBL/GenBank/DDBJ databases">
        <title>Genomic Encyclopedia of Type Strains, Phase IV (KMG-IV): sequencing the most valuable type-strain genomes for metagenomic binning, comparative biology and taxonomic classification.</title>
        <authorList>
            <person name="Goeker M."/>
        </authorList>
    </citation>
    <scope>NUCLEOTIDE SEQUENCE [LARGE SCALE GENOMIC DNA]</scope>
    <source>
        <strain evidence="7 8">DSM 45521</strain>
    </source>
</reference>
<gene>
    <name evidence="7" type="ORF">DFR67_109117</name>
</gene>
<comment type="subcellular location">
    <subcellularLocation>
        <location evidence="1">Membrane</location>
        <topology evidence="1">Multi-pass membrane protein</topology>
    </subcellularLocation>
</comment>
<dbReference type="Pfam" id="PF13515">
    <property type="entry name" value="FUSC_2"/>
    <property type="match status" value="1"/>
</dbReference>
<keyword evidence="4 5" id="KW-0472">Membrane</keyword>
<feature type="domain" description="Integral membrane bound transporter" evidence="6">
    <location>
        <begin position="54"/>
        <end position="175"/>
    </location>
</feature>
<evidence type="ECO:0000256" key="3">
    <source>
        <dbReference type="ARBA" id="ARBA00022989"/>
    </source>
</evidence>
<dbReference type="Proteomes" id="UP000247591">
    <property type="component" value="Unassembled WGS sequence"/>
</dbReference>
<evidence type="ECO:0000256" key="5">
    <source>
        <dbReference type="SAM" id="Phobius"/>
    </source>
</evidence>
<proteinExistence type="predicted"/>
<evidence type="ECO:0000256" key="1">
    <source>
        <dbReference type="ARBA" id="ARBA00004141"/>
    </source>
</evidence>
<feature type="transmembrane region" description="Helical" evidence="5">
    <location>
        <begin position="69"/>
        <end position="86"/>
    </location>
</feature>
<evidence type="ECO:0000313" key="7">
    <source>
        <dbReference type="EMBL" id="PYE15889.1"/>
    </source>
</evidence>
<name>A0A318RKN2_WILLI</name>
<dbReference type="AlphaFoldDB" id="A0A318RKN2"/>
<keyword evidence="8" id="KW-1185">Reference proteome</keyword>
<comment type="caution">
    <text evidence="7">The sequence shown here is derived from an EMBL/GenBank/DDBJ whole genome shotgun (WGS) entry which is preliminary data.</text>
</comment>
<organism evidence="7 8">
    <name type="scientific">Williamsia limnetica</name>
    <dbReference type="NCBI Taxonomy" id="882452"/>
    <lineage>
        <taxon>Bacteria</taxon>
        <taxon>Bacillati</taxon>
        <taxon>Actinomycetota</taxon>
        <taxon>Actinomycetes</taxon>
        <taxon>Mycobacteriales</taxon>
        <taxon>Nocardiaceae</taxon>
        <taxon>Williamsia</taxon>
    </lineage>
</organism>